<gene>
    <name evidence="2" type="ORF">B0I32_13148</name>
</gene>
<sequence length="81" mass="8870">MPRHPQTGELWPCDADAVVPLAGELWPCDADAVVPLAADVWTYLACHDDRRLVPAEYALPAGVRRDDPPPLLPNSLFRPDG</sequence>
<name>A0A2T0M5C7_9ACTN</name>
<dbReference type="AlphaFoldDB" id="A0A2T0M5C7"/>
<evidence type="ECO:0000313" key="3">
    <source>
        <dbReference type="Proteomes" id="UP000238312"/>
    </source>
</evidence>
<keyword evidence="3" id="KW-1185">Reference proteome</keyword>
<protein>
    <submittedName>
        <fullName evidence="2">Uncharacterized protein</fullName>
    </submittedName>
</protein>
<evidence type="ECO:0000256" key="1">
    <source>
        <dbReference type="SAM" id="MobiDB-lite"/>
    </source>
</evidence>
<feature type="region of interest" description="Disordered" evidence="1">
    <location>
        <begin position="62"/>
        <end position="81"/>
    </location>
</feature>
<dbReference type="EMBL" id="PVNG01000031">
    <property type="protein sequence ID" value="PRX52651.1"/>
    <property type="molecule type" value="Genomic_DNA"/>
</dbReference>
<dbReference type="Proteomes" id="UP000238312">
    <property type="component" value="Unassembled WGS sequence"/>
</dbReference>
<organism evidence="2 3">
    <name type="scientific">Nonomuraea fuscirosea</name>
    <dbReference type="NCBI Taxonomy" id="1291556"/>
    <lineage>
        <taxon>Bacteria</taxon>
        <taxon>Bacillati</taxon>
        <taxon>Actinomycetota</taxon>
        <taxon>Actinomycetes</taxon>
        <taxon>Streptosporangiales</taxon>
        <taxon>Streptosporangiaceae</taxon>
        <taxon>Nonomuraea</taxon>
    </lineage>
</organism>
<comment type="caution">
    <text evidence="2">The sequence shown here is derived from an EMBL/GenBank/DDBJ whole genome shotgun (WGS) entry which is preliminary data.</text>
</comment>
<reference evidence="2 3" key="1">
    <citation type="submission" date="2018-03" db="EMBL/GenBank/DDBJ databases">
        <title>Genomic Encyclopedia of Type Strains, Phase III (KMG-III): the genomes of soil and plant-associated and newly described type strains.</title>
        <authorList>
            <person name="Whitman W."/>
        </authorList>
    </citation>
    <scope>NUCLEOTIDE SEQUENCE [LARGE SCALE GENOMIC DNA]</scope>
    <source>
        <strain evidence="2 3">CGMCC 4.7104</strain>
    </source>
</reference>
<proteinExistence type="predicted"/>
<accession>A0A2T0M5C7</accession>
<evidence type="ECO:0000313" key="2">
    <source>
        <dbReference type="EMBL" id="PRX52651.1"/>
    </source>
</evidence>